<dbReference type="SUPFAM" id="SSF56784">
    <property type="entry name" value="HAD-like"/>
    <property type="match status" value="1"/>
</dbReference>
<dbReference type="GO" id="GO:0016787">
    <property type="term" value="F:hydrolase activity"/>
    <property type="evidence" value="ECO:0007669"/>
    <property type="project" value="UniProtKB-KW"/>
</dbReference>
<accession>A0A433QTQ0</accession>
<evidence type="ECO:0000313" key="1">
    <source>
        <dbReference type="EMBL" id="RUS33163.1"/>
    </source>
</evidence>
<protein>
    <submittedName>
        <fullName evidence="1">Haloacid dehalogenase-like hydrolase domain-containing protein 2</fullName>
    </submittedName>
</protein>
<proteinExistence type="predicted"/>
<dbReference type="AlphaFoldDB" id="A0A433QTQ0"/>
<dbReference type="Gene3D" id="3.40.50.1000">
    <property type="entry name" value="HAD superfamily/HAD-like"/>
    <property type="match status" value="2"/>
</dbReference>
<keyword evidence="2" id="KW-1185">Reference proteome</keyword>
<dbReference type="EMBL" id="RBNJ01001441">
    <property type="protein sequence ID" value="RUS33163.1"/>
    <property type="molecule type" value="Genomic_DNA"/>
</dbReference>
<name>A0A433QTQ0_9FUNG</name>
<keyword evidence="1" id="KW-0378">Hydrolase</keyword>
<gene>
    <name evidence="1" type="ORF">BC938DRAFT_472808</name>
</gene>
<sequence length="104" mass="11413">MSALSQKTKEIKAILIDITGTILFHGKLVDGSIEGLRHLRESGIPIFTTLKACRNLVASKGLRPLLLLDDISREEFDDIPTSEPNNAVIIGHSPTSFRYELVGV</sequence>
<dbReference type="Proteomes" id="UP000274822">
    <property type="component" value="Unassembled WGS sequence"/>
</dbReference>
<dbReference type="InterPro" id="IPR023214">
    <property type="entry name" value="HAD_sf"/>
</dbReference>
<comment type="caution">
    <text evidence="1">The sequence shown here is derived from an EMBL/GenBank/DDBJ whole genome shotgun (WGS) entry which is preliminary data.</text>
</comment>
<organism evidence="1 2">
    <name type="scientific">Jimgerdemannia flammicorona</name>
    <dbReference type="NCBI Taxonomy" id="994334"/>
    <lineage>
        <taxon>Eukaryota</taxon>
        <taxon>Fungi</taxon>
        <taxon>Fungi incertae sedis</taxon>
        <taxon>Mucoromycota</taxon>
        <taxon>Mucoromycotina</taxon>
        <taxon>Endogonomycetes</taxon>
        <taxon>Endogonales</taxon>
        <taxon>Endogonaceae</taxon>
        <taxon>Jimgerdemannia</taxon>
    </lineage>
</organism>
<evidence type="ECO:0000313" key="2">
    <source>
        <dbReference type="Proteomes" id="UP000274822"/>
    </source>
</evidence>
<reference evidence="1 2" key="1">
    <citation type="journal article" date="2018" name="New Phytol.">
        <title>Phylogenomics of Endogonaceae and evolution of mycorrhizas within Mucoromycota.</title>
        <authorList>
            <person name="Chang Y."/>
            <person name="Desiro A."/>
            <person name="Na H."/>
            <person name="Sandor L."/>
            <person name="Lipzen A."/>
            <person name="Clum A."/>
            <person name="Barry K."/>
            <person name="Grigoriev I.V."/>
            <person name="Martin F.M."/>
            <person name="Stajich J.E."/>
            <person name="Smith M.E."/>
            <person name="Bonito G."/>
            <person name="Spatafora J.W."/>
        </authorList>
    </citation>
    <scope>NUCLEOTIDE SEQUENCE [LARGE SCALE GENOMIC DNA]</scope>
    <source>
        <strain evidence="1 2">AD002</strain>
    </source>
</reference>
<dbReference type="InterPro" id="IPR036412">
    <property type="entry name" value="HAD-like_sf"/>
</dbReference>